<dbReference type="InterPro" id="IPR027417">
    <property type="entry name" value="P-loop_NTPase"/>
</dbReference>
<evidence type="ECO:0000256" key="6">
    <source>
        <dbReference type="ARBA" id="ARBA00023204"/>
    </source>
</evidence>
<dbReference type="Proteomes" id="UP000051735">
    <property type="component" value="Unassembled WGS sequence"/>
</dbReference>
<dbReference type="InterPro" id="IPR007696">
    <property type="entry name" value="DNA_mismatch_repair_MutS_core"/>
</dbReference>
<comment type="caution">
    <text evidence="12">The sequence shown here is derived from an EMBL/GenBank/DDBJ whole genome shotgun (WGS) entry which is preliminary data.</text>
</comment>
<keyword evidence="13" id="KW-1185">Reference proteome</keyword>
<dbReference type="InterPro" id="IPR007861">
    <property type="entry name" value="DNA_mismatch_repair_MutS_clamp"/>
</dbReference>
<evidence type="ECO:0000259" key="11">
    <source>
        <dbReference type="PROSITE" id="PS00486"/>
    </source>
</evidence>
<comment type="similarity">
    <text evidence="1 7 9">Belongs to the DNA mismatch repair MutS family.</text>
</comment>
<keyword evidence="2 7" id="KW-0547">Nucleotide-binding</keyword>
<dbReference type="PROSITE" id="PS00486">
    <property type="entry name" value="DNA_MISMATCH_REPAIR_2"/>
    <property type="match status" value="1"/>
</dbReference>
<dbReference type="CDD" id="cd03284">
    <property type="entry name" value="ABC_MutS1"/>
    <property type="match status" value="1"/>
</dbReference>
<dbReference type="Gene3D" id="3.40.1170.10">
    <property type="entry name" value="DNA repair protein MutS, domain I"/>
    <property type="match status" value="1"/>
</dbReference>
<dbReference type="Pfam" id="PF05192">
    <property type="entry name" value="MutS_III"/>
    <property type="match status" value="1"/>
</dbReference>
<dbReference type="PIRSF" id="PIRSF037677">
    <property type="entry name" value="DNA_mis_repair_Msh6"/>
    <property type="match status" value="1"/>
</dbReference>
<dbReference type="Pfam" id="PF00488">
    <property type="entry name" value="MutS_V"/>
    <property type="match status" value="1"/>
</dbReference>
<evidence type="ECO:0000256" key="9">
    <source>
        <dbReference type="RuleBase" id="RU003756"/>
    </source>
</evidence>
<evidence type="ECO:0000313" key="12">
    <source>
        <dbReference type="EMBL" id="KRM33474.1"/>
    </source>
</evidence>
<dbReference type="Pfam" id="PF05190">
    <property type="entry name" value="MutS_IV"/>
    <property type="match status" value="1"/>
</dbReference>
<dbReference type="PANTHER" id="PTHR11361">
    <property type="entry name" value="DNA MISMATCH REPAIR PROTEIN MUTS FAMILY MEMBER"/>
    <property type="match status" value="1"/>
</dbReference>
<dbReference type="Gene3D" id="3.30.420.110">
    <property type="entry name" value="MutS, connector domain"/>
    <property type="match status" value="1"/>
</dbReference>
<dbReference type="Gene3D" id="3.40.50.300">
    <property type="entry name" value="P-loop containing nucleotide triphosphate hydrolases"/>
    <property type="match status" value="1"/>
</dbReference>
<dbReference type="InterPro" id="IPR036678">
    <property type="entry name" value="MutS_con_dom_sf"/>
</dbReference>
<dbReference type="Pfam" id="PF01624">
    <property type="entry name" value="MutS_I"/>
    <property type="match status" value="1"/>
</dbReference>
<evidence type="ECO:0000313" key="13">
    <source>
        <dbReference type="Proteomes" id="UP000051735"/>
    </source>
</evidence>
<dbReference type="Gene3D" id="1.10.1420.10">
    <property type="match status" value="2"/>
</dbReference>
<dbReference type="SUPFAM" id="SSF53150">
    <property type="entry name" value="DNA repair protein MutS, domain II"/>
    <property type="match status" value="1"/>
</dbReference>
<keyword evidence="6 7" id="KW-0234">DNA repair</keyword>
<evidence type="ECO:0000256" key="4">
    <source>
        <dbReference type="ARBA" id="ARBA00022840"/>
    </source>
</evidence>
<keyword evidence="4 7" id="KW-0067">ATP-binding</keyword>
<feature type="domain" description="DNA mismatch repair proteins mutS family" evidence="11">
    <location>
        <begin position="710"/>
        <end position="726"/>
    </location>
</feature>
<feature type="binding site" evidence="7">
    <location>
        <begin position="636"/>
        <end position="643"/>
    </location>
    <ligand>
        <name>ATP</name>
        <dbReference type="ChEBI" id="CHEBI:30616"/>
    </ligand>
</feature>
<dbReference type="Pfam" id="PF05188">
    <property type="entry name" value="MutS_II"/>
    <property type="match status" value="1"/>
</dbReference>
<evidence type="ECO:0000256" key="8">
    <source>
        <dbReference type="NCBIfam" id="TIGR01070"/>
    </source>
</evidence>
<dbReference type="InterPro" id="IPR005748">
    <property type="entry name" value="DNA_mismatch_repair_MutS"/>
</dbReference>
<dbReference type="InterPro" id="IPR017261">
    <property type="entry name" value="DNA_mismatch_repair_MutS/MSH"/>
</dbReference>
<feature type="region of interest" description="Disordered" evidence="10">
    <location>
        <begin position="829"/>
        <end position="853"/>
    </location>
</feature>
<accession>A0ABR5PQ86</accession>
<comment type="function">
    <text evidence="7">This protein is involved in the repair of mismatches in DNA. It is possible that it carries out the mismatch recognition step. This protein has a weak ATPase activity.</text>
</comment>
<reference evidence="12 13" key="1">
    <citation type="journal article" date="2015" name="Genome Announc.">
        <title>Expanding the biotechnology potential of lactobacilli through comparative genomics of 213 strains and associated genera.</title>
        <authorList>
            <person name="Sun Z."/>
            <person name="Harris H.M."/>
            <person name="McCann A."/>
            <person name="Guo C."/>
            <person name="Argimon S."/>
            <person name="Zhang W."/>
            <person name="Yang X."/>
            <person name="Jeffery I.B."/>
            <person name="Cooney J.C."/>
            <person name="Kagawa T.F."/>
            <person name="Liu W."/>
            <person name="Song Y."/>
            <person name="Salvetti E."/>
            <person name="Wrobel A."/>
            <person name="Rasinkangas P."/>
            <person name="Parkhill J."/>
            <person name="Rea M.C."/>
            <person name="O'Sullivan O."/>
            <person name="Ritari J."/>
            <person name="Douillard F.P."/>
            <person name="Paul Ross R."/>
            <person name="Yang R."/>
            <person name="Briner A.E."/>
            <person name="Felis G.E."/>
            <person name="de Vos W.M."/>
            <person name="Barrangou R."/>
            <person name="Klaenhammer T.R."/>
            <person name="Caufield P.W."/>
            <person name="Cui Y."/>
            <person name="Zhang H."/>
            <person name="O'Toole P.W."/>
        </authorList>
    </citation>
    <scope>NUCLEOTIDE SEQUENCE [LARGE SCALE GENOMIC DNA]</scope>
    <source>
        <strain evidence="12 13">DSM 6629</strain>
    </source>
</reference>
<dbReference type="InterPro" id="IPR016151">
    <property type="entry name" value="DNA_mismatch_repair_MutS_N"/>
</dbReference>
<dbReference type="InterPro" id="IPR036187">
    <property type="entry name" value="DNA_mismatch_repair_MutS_sf"/>
</dbReference>
<evidence type="ECO:0000256" key="2">
    <source>
        <dbReference type="ARBA" id="ARBA00022741"/>
    </source>
</evidence>
<evidence type="ECO:0000256" key="10">
    <source>
        <dbReference type="SAM" id="MobiDB-lite"/>
    </source>
</evidence>
<dbReference type="PANTHER" id="PTHR11361:SF34">
    <property type="entry name" value="DNA MISMATCH REPAIR PROTEIN MSH1, MITOCHONDRIAL"/>
    <property type="match status" value="1"/>
</dbReference>
<dbReference type="InterPro" id="IPR045076">
    <property type="entry name" value="MutS"/>
</dbReference>
<dbReference type="SUPFAM" id="SSF52540">
    <property type="entry name" value="P-loop containing nucleoside triphosphate hydrolases"/>
    <property type="match status" value="1"/>
</dbReference>
<dbReference type="NCBIfam" id="NF003810">
    <property type="entry name" value="PRK05399.1"/>
    <property type="match status" value="1"/>
</dbReference>
<keyword evidence="3 7" id="KW-0227">DNA damage</keyword>
<gene>
    <name evidence="7" type="primary">mutS</name>
    <name evidence="12" type="ORF">FC44_GL001090</name>
</gene>
<dbReference type="SMART" id="SM00534">
    <property type="entry name" value="MUTSac"/>
    <property type="match status" value="1"/>
</dbReference>
<dbReference type="SUPFAM" id="SSF48334">
    <property type="entry name" value="DNA repair protein MutS, domain III"/>
    <property type="match status" value="1"/>
</dbReference>
<dbReference type="SUPFAM" id="SSF55271">
    <property type="entry name" value="DNA repair protein MutS, domain I"/>
    <property type="match status" value="1"/>
</dbReference>
<name>A0ABR5PQ86_9LACO</name>
<evidence type="ECO:0000256" key="5">
    <source>
        <dbReference type="ARBA" id="ARBA00023125"/>
    </source>
</evidence>
<dbReference type="NCBIfam" id="TIGR01070">
    <property type="entry name" value="mutS1"/>
    <property type="match status" value="1"/>
</dbReference>
<dbReference type="InterPro" id="IPR007860">
    <property type="entry name" value="DNA_mmatch_repair_MutS_con_dom"/>
</dbReference>
<proteinExistence type="inferred from homology"/>
<sequence length="889" mass="99653">MRWFIFAVFCHCLIIVNSTIYFEERGIHLAKSSTTPMMEQYYEIKKQYPDAFLFYRVGDFYELFEDDAVKGAQILELTLTHRSNKTENPIPMAGVPHMAVDNYVNTLVEKGYKVALCEQLEDPKKAKGMVKRGIIQLVTPGTMMNEGPNDAKDSNYLTSVVTTKSGFGLAYSDLSTGEVYATHLKDFAAVSNELLSLRTREVVYNGPLSEKDRDFMHKANITVSEPVKLEGEHAEISYVEQSLTSNAEKEATRQLISYLLSTQKRSLAHLQIAKSYEVNQYLQMSHTVQNNLELIASAKTGKKMGSLFWVLDKTHTAMGGRLLKQWLARPLLSVEEIEKRQEMTQALFDGYFTRENVIDALKGVYDLERLTGRIAFGNVNARELLQLSRSLDAVPVILEALKQDNSPALNNFADQIDPLKGVAELISTTIVKDPPILTTEGGLIREGVDAQLDRYRDAMNNGKKWLAQMEVDERQKTGIDNLKVGYNKVFGYYIQVSNGNKSKVPLDRYTRKQTLTNAERYITPELKEHENLIMEAQTRSTDLEYDLFVKLREEVKKYIPALQKLGNQLAALDVYCGFATVAEQNDYVKPNFHTDNQDISVIAGRHPVVEKVMTAGSYIPNDVEMDNGTNIFLITGPNMSGKSTYMRQMALIAIMAQVGSFVPAEQADLPIFDQIFTRIGAADDLISGQSTFMVEMSEANDALQYATKRSLVLFDEIGRGTATYDGMALAGAIVKYLHDKVGAKALFATHYHELTDLEDSLDHLKNIHVGATEENGKLIFLHKILPGPADQSYGIHVAQLAGLPKAVLREATKLLKRLEAQGSELAPASQQLDLFNEPAPKVEEPEVDETSEAEKDILDEISNLYLADKTPLEVMQLVADWQKDLKDEK</sequence>
<evidence type="ECO:0000256" key="3">
    <source>
        <dbReference type="ARBA" id="ARBA00022763"/>
    </source>
</evidence>
<dbReference type="SMART" id="SM00533">
    <property type="entry name" value="MUTSd"/>
    <property type="match status" value="1"/>
</dbReference>
<keyword evidence="5 7" id="KW-0238">DNA-binding</keyword>
<dbReference type="HAMAP" id="MF_00096">
    <property type="entry name" value="MutS"/>
    <property type="match status" value="1"/>
</dbReference>
<protein>
    <recommendedName>
        <fullName evidence="7 8">DNA mismatch repair protein MutS</fullName>
    </recommendedName>
</protein>
<evidence type="ECO:0000256" key="7">
    <source>
        <dbReference type="HAMAP-Rule" id="MF_00096"/>
    </source>
</evidence>
<dbReference type="EMBL" id="AZGN01000025">
    <property type="protein sequence ID" value="KRM33474.1"/>
    <property type="molecule type" value="Genomic_DNA"/>
</dbReference>
<evidence type="ECO:0000256" key="1">
    <source>
        <dbReference type="ARBA" id="ARBA00006271"/>
    </source>
</evidence>
<dbReference type="InterPro" id="IPR007695">
    <property type="entry name" value="DNA_mismatch_repair_MutS-lik_N"/>
</dbReference>
<dbReference type="InterPro" id="IPR000432">
    <property type="entry name" value="DNA_mismatch_repair_MutS_C"/>
</dbReference>
<organism evidence="12 13">
    <name type="scientific">Lactobacillus intestinalis DSM 6629</name>
    <dbReference type="NCBI Taxonomy" id="1423761"/>
    <lineage>
        <taxon>Bacteria</taxon>
        <taxon>Bacillati</taxon>
        <taxon>Bacillota</taxon>
        <taxon>Bacilli</taxon>
        <taxon>Lactobacillales</taxon>
        <taxon>Lactobacillaceae</taxon>
        <taxon>Lactobacillus</taxon>
    </lineage>
</organism>